<sequence length="288" mass="32473">MKVLKQSRKVTKHHDPLSPDELKTIFNHKTLSINTAKGLQYRVFMWCCFLFASCGGEHSQMKITQFTFLSNEEIQFTKFSQKNDPGGIEGNLDSLIILVPADPEGNFMKNICFNIGINIKDRDIINHSGRTTPITHLFREGIPIVTSMSITGHKSKSSYRIYSRPSEQQKKDTLSTLISIVDLPESQDNDGIDDFFNKKQDLKPDNYDSSGSHVPPKSSVYSEFRSPLKNSTKPNLPSHINATKKNLTLGGKRLLQPSQSSLQNTSNSEQGTTIINNYYADHITINQY</sequence>
<accession>A0ACA9L366</accession>
<gene>
    <name evidence="1" type="ORF">RPERSI_LOCUS2155</name>
</gene>
<name>A0ACA9L366_9GLOM</name>
<dbReference type="Proteomes" id="UP000789920">
    <property type="component" value="Unassembled WGS sequence"/>
</dbReference>
<proteinExistence type="predicted"/>
<reference evidence="1" key="1">
    <citation type="submission" date="2021-06" db="EMBL/GenBank/DDBJ databases">
        <authorList>
            <person name="Kallberg Y."/>
            <person name="Tangrot J."/>
            <person name="Rosling A."/>
        </authorList>
    </citation>
    <scope>NUCLEOTIDE SEQUENCE</scope>
    <source>
        <strain evidence="1">MA461A</strain>
    </source>
</reference>
<keyword evidence="2" id="KW-1185">Reference proteome</keyword>
<evidence type="ECO:0000313" key="2">
    <source>
        <dbReference type="Proteomes" id="UP000789920"/>
    </source>
</evidence>
<evidence type="ECO:0000313" key="1">
    <source>
        <dbReference type="EMBL" id="CAG8508619.1"/>
    </source>
</evidence>
<protein>
    <submittedName>
        <fullName evidence="1">2426_t:CDS:1</fullName>
    </submittedName>
</protein>
<organism evidence="1 2">
    <name type="scientific">Racocetra persica</name>
    <dbReference type="NCBI Taxonomy" id="160502"/>
    <lineage>
        <taxon>Eukaryota</taxon>
        <taxon>Fungi</taxon>
        <taxon>Fungi incertae sedis</taxon>
        <taxon>Mucoromycota</taxon>
        <taxon>Glomeromycotina</taxon>
        <taxon>Glomeromycetes</taxon>
        <taxon>Diversisporales</taxon>
        <taxon>Gigasporaceae</taxon>
        <taxon>Racocetra</taxon>
    </lineage>
</organism>
<comment type="caution">
    <text evidence="1">The sequence shown here is derived from an EMBL/GenBank/DDBJ whole genome shotgun (WGS) entry which is preliminary data.</text>
</comment>
<dbReference type="EMBL" id="CAJVQC010002265">
    <property type="protein sequence ID" value="CAG8508619.1"/>
    <property type="molecule type" value="Genomic_DNA"/>
</dbReference>